<keyword evidence="19" id="KW-1185">Reference proteome</keyword>
<dbReference type="Pfam" id="PF25147">
    <property type="entry name" value="Ribophorin_II_C"/>
    <property type="match status" value="1"/>
</dbReference>
<evidence type="ECO:0000256" key="4">
    <source>
        <dbReference type="ARBA" id="ARBA00009038"/>
    </source>
</evidence>
<dbReference type="Pfam" id="PF05817">
    <property type="entry name" value="Ribophorin_II"/>
    <property type="match status" value="1"/>
</dbReference>
<dbReference type="InterPro" id="IPR056790">
    <property type="entry name" value="Ribophorin_II_C"/>
</dbReference>
<dbReference type="PANTHER" id="PTHR12640:SF0">
    <property type="entry name" value="DOLICHYL-DIPHOSPHOOLIGOSACCHARIDE--PROTEIN GLYCOSYLTRANSFERASE SUBUNIT 2"/>
    <property type="match status" value="1"/>
</dbReference>
<evidence type="ECO:0000256" key="2">
    <source>
        <dbReference type="ARBA" id="ARBA00004477"/>
    </source>
</evidence>
<dbReference type="PANTHER" id="PTHR12640">
    <property type="entry name" value="RIBOPHORIN II"/>
    <property type="match status" value="1"/>
</dbReference>
<sequence>EMGSEHGDDGLRRRGCSCTKDDFLPEESFKSMGNYFKALKETPSRFIDRVMTRSDDSAEIHDMKARSGNEMKKTLTWWDLMWFGVGAVIGSGIFVLTGQQAKGESGPAVVLSFVVSGVSAMLSVFCYTEFAVEIPVAGGSFAYLRVELGDFMAFIAAGNIILEYVVGGAAVARSWTSYFATLLNHKPEDFRIIAHSLNEDYSHLDPIAVGVCAIICVLAVVGTKGSSVFNYIASMIHMVVIAFVIIAGLTRADLKNYSDFAPFGVRGVFKSASVLFFAYIGFDAVSTMAEETKNPGRDIPIGLVGSMVVTTVCYCLMAVTLCLMQPYSQIDPDAPFSVAFSAVGWDWAKYIVAFGALKGMTTVLLVGAIGQARYMTHIARAHMMPPWLAHVNAKTGTPINATVVMLAATALIAFFTKLEILADLLSVSTLFIFMFVAVALLVRRYYVTGETSSRDRNKFLMFLGLILASSIATAVYWAMEKDGWIVYAVTVLIWFLSTVGMKFLVPQARAPKLWGVPLVPWLPSASIAINIFLLGSIDEKSFVRFGIWTGVLLVYYFLFGLHATYDTAKATLKEKSALKNAEEVMMARGLARFLVSLLLVAICNAASVSQPISDSHRSAALDVFVPLDGSYKSLEEAYEALRSLEILGIDKKSDLSSGTCENVVKVLGSPSSALKDVFYALSVNGILKCKSGDDVPKDVVSKLQAGAKDAKLLLDFYYSIRGLVLVKEQFSGTDLTLGDAEAIFRSVKALSQSDGRWRYSSNNAESSTFAAGLAFETLAGVISLAPSEIDQSLIQTVKTGILKLFDSLRKYDDGTFYFDGSEGPISTTASVIRGLTSFAASESTGLNLPGDKIVGLAKFFLGVGIPGDAKDFFNQIDALASLEDNRFSVPLILSLPSTVISLTKKEPLKVKVSTVLGSKAPALGVKLAQALNSKGSSVINNQELKFDADSATYFLDSFPKNFDVGKYTFVFEILLDESANEKAYITEAQTKVPIAATGAISIENAEIAVLDSDVGSVESQKKLDLTKDGGVSLSANHLQKLRLSFQLTTPLGLVFKPHQAFLKLKHESQVEHIFLVKTSGKKAELVLDFLGLVEKLYYLSGKYEIQLTIGDASMENSLLSNIGHIELDLPERPEKAPLPPLQPTDPYSRYGPKAEISHIFRIPEKLPAKQLSLIFLGLIVLPFIAFLIGVGSEHKELPIIGWSRNIRFTFPRWNWSCSASLRAILVEGKFSKLLDLFTTLKALSLLGVFLLFVGHRTLSNLAAASNKLKSA</sequence>
<dbReference type="InterPro" id="IPR002293">
    <property type="entry name" value="AA/rel_permease1"/>
</dbReference>
<dbReference type="EMBL" id="JAGKQM010000003">
    <property type="protein sequence ID" value="KAH0935302.1"/>
    <property type="molecule type" value="Genomic_DNA"/>
</dbReference>
<evidence type="ECO:0000256" key="3">
    <source>
        <dbReference type="ARBA" id="ARBA00004922"/>
    </source>
</evidence>
<evidence type="ECO:0000259" key="14">
    <source>
        <dbReference type="Pfam" id="PF13906"/>
    </source>
</evidence>
<dbReference type="Pfam" id="PF13906">
    <property type="entry name" value="AA_permease_C"/>
    <property type="match status" value="1"/>
</dbReference>
<feature type="transmembrane region" description="Helical" evidence="12">
    <location>
        <begin position="151"/>
        <end position="172"/>
    </location>
</feature>
<feature type="transmembrane region" description="Helical" evidence="12">
    <location>
        <begin position="459"/>
        <end position="478"/>
    </location>
</feature>
<comment type="function">
    <text evidence="1">Subunit of the oligosaccharyl transferase (OST) complex that catalyzes the initial transfer of a defined glycan (Glc(3)Man(9)GlcNAc(2) in eukaryotes) from the lipid carrier dolichol-pyrophosphate to an asparagine residue within an Asn-X-Ser/Thr consensus motif in nascent polypeptide chains, the first step in protein N-glycosylation. N-glycosylation occurs cotranslationally and the complex associates with the Sec61 complex at the channel-forming translocon complex that mediates protein translocation across the endoplasmic reticulum (ER). All subunits are required for a maximal enzyme activity.</text>
</comment>
<evidence type="ECO:0000259" key="16">
    <source>
        <dbReference type="Pfam" id="PF23861"/>
    </source>
</evidence>
<protein>
    <recommendedName>
        <fullName evidence="11">Ribophorin II</fullName>
    </recommendedName>
    <alternativeName>
        <fullName evidence="10">Ribophorin-2</fullName>
    </alternativeName>
</protein>
<feature type="transmembrane region" description="Helical" evidence="12">
    <location>
        <begin position="108"/>
        <end position="130"/>
    </location>
</feature>
<feature type="domain" description="Ribophorin II C-terminal" evidence="17">
    <location>
        <begin position="1160"/>
        <end position="1263"/>
    </location>
</feature>
<evidence type="ECO:0000256" key="1">
    <source>
        <dbReference type="ARBA" id="ARBA00002791"/>
    </source>
</evidence>
<dbReference type="InterPro" id="IPR008814">
    <property type="entry name" value="Swp1"/>
</dbReference>
<feature type="non-terminal residue" evidence="18">
    <location>
        <position position="1"/>
    </location>
</feature>
<proteinExistence type="inferred from homology"/>
<reference evidence="18 19" key="1">
    <citation type="submission" date="2021-05" db="EMBL/GenBank/DDBJ databases">
        <title>Genome Assembly of Synthetic Allotetraploid Brassica napus Reveals Homoeologous Exchanges between Subgenomes.</title>
        <authorList>
            <person name="Davis J.T."/>
        </authorList>
    </citation>
    <scope>NUCLEOTIDE SEQUENCE [LARGE SCALE GENOMIC DNA]</scope>
    <source>
        <strain evidence="19">cv. Da-Ae</strain>
        <tissue evidence="18">Seedling</tissue>
    </source>
</reference>
<evidence type="ECO:0000256" key="10">
    <source>
        <dbReference type="ARBA" id="ARBA00030078"/>
    </source>
</evidence>
<keyword evidence="7" id="KW-0256">Endoplasmic reticulum</keyword>
<feature type="transmembrane region" description="Helical" evidence="12">
    <location>
        <begin position="1233"/>
        <end position="1253"/>
    </location>
</feature>
<dbReference type="Pfam" id="PF23861">
    <property type="entry name" value="Ribophorin_II_2nd"/>
    <property type="match status" value="1"/>
</dbReference>
<feature type="domain" description="Ribophorin II second" evidence="16">
    <location>
        <begin position="891"/>
        <end position="995"/>
    </location>
</feature>
<keyword evidence="6" id="KW-0732">Signal</keyword>
<feature type="transmembrane region" description="Helical" evidence="12">
    <location>
        <begin position="228"/>
        <end position="249"/>
    </location>
</feature>
<feature type="transmembrane region" description="Helical" evidence="12">
    <location>
        <begin position="269"/>
        <end position="289"/>
    </location>
</feature>
<gene>
    <name evidence="18" type="ORF">HID58_012419</name>
</gene>
<evidence type="ECO:0000259" key="15">
    <source>
        <dbReference type="Pfam" id="PF23860"/>
    </source>
</evidence>
<comment type="pathway">
    <text evidence="3">Protein modification; protein glycosylation.</text>
</comment>
<feature type="domain" description="Cationic amino acid transporter C-terminal" evidence="14">
    <location>
        <begin position="514"/>
        <end position="563"/>
    </location>
</feature>
<dbReference type="InterPro" id="IPR055374">
    <property type="entry name" value="Ribophorin_II_3rd"/>
</dbReference>
<comment type="similarity">
    <text evidence="4">Belongs to the SWP1 family.</text>
</comment>
<feature type="transmembrane region" description="Helical" evidence="12">
    <location>
        <begin position="484"/>
        <end position="501"/>
    </location>
</feature>
<feature type="transmembrane region" description="Helical" evidence="12">
    <location>
        <begin position="513"/>
        <end position="533"/>
    </location>
</feature>
<dbReference type="Proteomes" id="UP000824890">
    <property type="component" value="Unassembled WGS sequence"/>
</dbReference>
<feature type="transmembrane region" description="Helical" evidence="12">
    <location>
        <begin position="75"/>
        <end position="96"/>
    </location>
</feature>
<feature type="transmembrane region" description="Helical" evidence="12">
    <location>
        <begin position="301"/>
        <end position="327"/>
    </location>
</feature>
<evidence type="ECO:0000313" key="18">
    <source>
        <dbReference type="EMBL" id="KAH0935302.1"/>
    </source>
</evidence>
<evidence type="ECO:0000256" key="9">
    <source>
        <dbReference type="ARBA" id="ARBA00023136"/>
    </source>
</evidence>
<dbReference type="InterPro" id="IPR029485">
    <property type="entry name" value="CAT_C"/>
</dbReference>
<feature type="domain" description="Ribophorin II third" evidence="15">
    <location>
        <begin position="1003"/>
        <end position="1127"/>
    </location>
</feature>
<keyword evidence="8 12" id="KW-1133">Transmembrane helix</keyword>
<keyword evidence="5 12" id="KW-0812">Transmembrane</keyword>
<feature type="transmembrane region" description="Helical" evidence="12">
    <location>
        <begin position="545"/>
        <end position="568"/>
    </location>
</feature>
<feature type="domain" description="Ribophorin II N-terminal" evidence="13">
    <location>
        <begin position="612"/>
        <end position="883"/>
    </location>
</feature>
<evidence type="ECO:0000259" key="13">
    <source>
        <dbReference type="Pfam" id="PF05817"/>
    </source>
</evidence>
<evidence type="ECO:0000256" key="11">
    <source>
        <dbReference type="ARBA" id="ARBA00032139"/>
    </source>
</evidence>
<evidence type="ECO:0000256" key="7">
    <source>
        <dbReference type="ARBA" id="ARBA00022824"/>
    </source>
</evidence>
<keyword evidence="9 12" id="KW-0472">Membrane</keyword>
<accession>A0ABQ8E1K3</accession>
<feature type="transmembrane region" description="Helical" evidence="12">
    <location>
        <begin position="391"/>
        <end position="415"/>
    </location>
</feature>
<evidence type="ECO:0000256" key="6">
    <source>
        <dbReference type="ARBA" id="ARBA00022729"/>
    </source>
</evidence>
<dbReference type="Pfam" id="PF23860">
    <property type="entry name" value="Ribophorin_II_3rd"/>
    <property type="match status" value="1"/>
</dbReference>
<evidence type="ECO:0000256" key="8">
    <source>
        <dbReference type="ARBA" id="ARBA00022989"/>
    </source>
</evidence>
<dbReference type="Gene3D" id="1.20.1740.10">
    <property type="entry name" value="Amino acid/polyamine transporter I"/>
    <property type="match status" value="1"/>
</dbReference>
<feature type="transmembrane region" description="Helical" evidence="12">
    <location>
        <begin position="347"/>
        <end position="370"/>
    </location>
</feature>
<evidence type="ECO:0000256" key="5">
    <source>
        <dbReference type="ARBA" id="ARBA00022692"/>
    </source>
</evidence>
<evidence type="ECO:0000256" key="12">
    <source>
        <dbReference type="SAM" id="Phobius"/>
    </source>
</evidence>
<dbReference type="Pfam" id="PF13520">
    <property type="entry name" value="AA_permease_2"/>
    <property type="match status" value="1"/>
</dbReference>
<feature type="transmembrane region" description="Helical" evidence="12">
    <location>
        <begin position="427"/>
        <end position="447"/>
    </location>
</feature>
<dbReference type="InterPro" id="IPR055375">
    <property type="entry name" value="Ribophorin_II_2nd"/>
</dbReference>
<dbReference type="InterPro" id="IPR055373">
    <property type="entry name" value="Ribophorin_II_N"/>
</dbReference>
<feature type="transmembrane region" description="Helical" evidence="12">
    <location>
        <begin position="1171"/>
        <end position="1190"/>
    </location>
</feature>
<feature type="transmembrane region" description="Helical" evidence="12">
    <location>
        <begin position="589"/>
        <end position="608"/>
    </location>
</feature>
<evidence type="ECO:0000259" key="17">
    <source>
        <dbReference type="Pfam" id="PF25147"/>
    </source>
</evidence>
<evidence type="ECO:0000313" key="19">
    <source>
        <dbReference type="Proteomes" id="UP000824890"/>
    </source>
</evidence>
<comment type="subcellular location">
    <subcellularLocation>
        <location evidence="2">Endoplasmic reticulum membrane</location>
        <topology evidence="2">Multi-pass membrane protein</topology>
    </subcellularLocation>
</comment>
<name>A0ABQ8E1K3_BRANA</name>
<organism evidence="18 19">
    <name type="scientific">Brassica napus</name>
    <name type="common">Rape</name>
    <dbReference type="NCBI Taxonomy" id="3708"/>
    <lineage>
        <taxon>Eukaryota</taxon>
        <taxon>Viridiplantae</taxon>
        <taxon>Streptophyta</taxon>
        <taxon>Embryophyta</taxon>
        <taxon>Tracheophyta</taxon>
        <taxon>Spermatophyta</taxon>
        <taxon>Magnoliopsida</taxon>
        <taxon>eudicotyledons</taxon>
        <taxon>Gunneridae</taxon>
        <taxon>Pentapetalae</taxon>
        <taxon>rosids</taxon>
        <taxon>malvids</taxon>
        <taxon>Brassicales</taxon>
        <taxon>Brassicaceae</taxon>
        <taxon>Brassiceae</taxon>
        <taxon>Brassica</taxon>
    </lineage>
</organism>
<comment type="caution">
    <text evidence="18">The sequence shown here is derived from an EMBL/GenBank/DDBJ whole genome shotgun (WGS) entry which is preliminary data.</text>
</comment>